<sequence length="379" mass="43683">MELSIFDFSILGFGGFFCLVWATGLSLQLPGSTKLIVIYFIGMSGLRLVWEAYTHSGLVTLFPKLYAIPVPLLYVIGPSILFYYEKLRGRDGFTMNPIHFIPITFAMLPLLYWIPLEKEESILLIHSVTNGDWTFPYSIFTVWIIGPKLSILFYSLSIALRKSGEGVLALQLLPENIRRFSLVLLFYIFCMILLDILGYVFGIRTFYRYSAWSHSIAAILVYLYSRYNPLAMLEISNAIQSARYTKSKLVGINPKEAIQNLHQLITKESYYAEEDLRLPTMAHVMNMSPHQLSELINVHFQMSFNQYINHHRILTACAMLEESKNNILSINYSVGFNSKSAFNRVFRELMGTSPREYRKNPKTFLKEKSILLQKIEPKL</sequence>
<comment type="caution">
    <text evidence="6">The sequence shown here is derived from an EMBL/GenBank/DDBJ whole genome shotgun (WGS) entry which is preliminary data.</text>
</comment>
<evidence type="ECO:0000259" key="5">
    <source>
        <dbReference type="PROSITE" id="PS01124"/>
    </source>
</evidence>
<dbReference type="PANTHER" id="PTHR43280:SF29">
    <property type="entry name" value="ARAC-FAMILY TRANSCRIPTIONAL REGULATOR"/>
    <property type="match status" value="1"/>
</dbReference>
<dbReference type="Gene3D" id="1.10.10.60">
    <property type="entry name" value="Homeodomain-like"/>
    <property type="match status" value="2"/>
</dbReference>
<dbReference type="Proteomes" id="UP000013996">
    <property type="component" value="Unassembled WGS sequence"/>
</dbReference>
<dbReference type="RefSeq" id="WP_015678932.1">
    <property type="nucleotide sequence ID" value="NZ_AOGX02000039.1"/>
</dbReference>
<keyword evidence="2 6" id="KW-0238">DNA-binding</keyword>
<dbReference type="OrthoDB" id="9799319at2"/>
<feature type="transmembrane region" description="Helical" evidence="4">
    <location>
        <begin position="96"/>
        <end position="115"/>
    </location>
</feature>
<dbReference type="STRING" id="1249483.LEP1GSC202_3540"/>
<dbReference type="SUPFAM" id="SSF46689">
    <property type="entry name" value="Homeodomain-like"/>
    <property type="match status" value="1"/>
</dbReference>
<feature type="transmembrane region" description="Helical" evidence="4">
    <location>
        <begin position="65"/>
        <end position="84"/>
    </location>
</feature>
<feature type="transmembrane region" description="Helical" evidence="4">
    <location>
        <begin position="135"/>
        <end position="160"/>
    </location>
</feature>
<proteinExistence type="predicted"/>
<accession>A0A5E8HB88</accession>
<evidence type="ECO:0000313" key="6">
    <source>
        <dbReference type="EMBL" id="EOQ87266.1"/>
    </source>
</evidence>
<evidence type="ECO:0000256" key="2">
    <source>
        <dbReference type="ARBA" id="ARBA00023125"/>
    </source>
</evidence>
<reference evidence="6 7" key="1">
    <citation type="submission" date="2013-04" db="EMBL/GenBank/DDBJ databases">
        <authorList>
            <person name="Harkins D.M."/>
            <person name="Durkin A.S."/>
            <person name="Brinkac L.M."/>
            <person name="Haft D.H."/>
            <person name="Selengut J.D."/>
            <person name="Sanka R."/>
            <person name="DePew J."/>
            <person name="Purushe J."/>
            <person name="Hartskeerl R.A."/>
            <person name="Ahmed A."/>
            <person name="van der Linden H."/>
            <person name="Goris M.G.A."/>
            <person name="Vinetz J.M."/>
            <person name="Sutton G.G."/>
            <person name="Nierman W.C."/>
            <person name="Fouts D.E."/>
        </authorList>
    </citation>
    <scope>NUCLEOTIDE SEQUENCE [LARGE SCALE GENOMIC DNA]</scope>
    <source>
        <strain evidence="6 7">Sao Paulo</strain>
    </source>
</reference>
<evidence type="ECO:0000313" key="7">
    <source>
        <dbReference type="Proteomes" id="UP000013996"/>
    </source>
</evidence>
<keyword evidence="4" id="KW-0472">Membrane</keyword>
<dbReference type="PROSITE" id="PS01124">
    <property type="entry name" value="HTH_ARAC_FAMILY_2"/>
    <property type="match status" value="1"/>
</dbReference>
<keyword evidence="1" id="KW-0805">Transcription regulation</keyword>
<dbReference type="GO" id="GO:0043565">
    <property type="term" value="F:sequence-specific DNA binding"/>
    <property type="evidence" value="ECO:0007669"/>
    <property type="project" value="InterPro"/>
</dbReference>
<evidence type="ECO:0000256" key="4">
    <source>
        <dbReference type="SAM" id="Phobius"/>
    </source>
</evidence>
<dbReference type="InterPro" id="IPR018060">
    <property type="entry name" value="HTH_AraC"/>
</dbReference>
<dbReference type="SMART" id="SM00342">
    <property type="entry name" value="HTH_ARAC"/>
    <property type="match status" value="1"/>
</dbReference>
<dbReference type="GO" id="GO:0003700">
    <property type="term" value="F:DNA-binding transcription factor activity"/>
    <property type="evidence" value="ECO:0007669"/>
    <property type="project" value="InterPro"/>
</dbReference>
<evidence type="ECO:0000256" key="3">
    <source>
        <dbReference type="ARBA" id="ARBA00023163"/>
    </source>
</evidence>
<feature type="transmembrane region" description="Helical" evidence="4">
    <location>
        <begin position="180"/>
        <end position="200"/>
    </location>
</feature>
<evidence type="ECO:0000256" key="1">
    <source>
        <dbReference type="ARBA" id="ARBA00023015"/>
    </source>
</evidence>
<name>A0A5E8HB88_9LEPT</name>
<dbReference type="InterPro" id="IPR020449">
    <property type="entry name" value="Tscrpt_reg_AraC-type_HTH"/>
</dbReference>
<protein>
    <submittedName>
        <fullName evidence="6">DNA-binding helix-turn-helix protein</fullName>
    </submittedName>
</protein>
<keyword evidence="3" id="KW-0804">Transcription</keyword>
<feature type="transmembrane region" description="Helical" evidence="4">
    <location>
        <begin position="6"/>
        <end position="24"/>
    </location>
</feature>
<organism evidence="6 7">
    <name type="scientific">Leptospira yanagawae serovar Saopaulo str. Sao Paulo = ATCC 700523</name>
    <dbReference type="NCBI Taxonomy" id="1249483"/>
    <lineage>
        <taxon>Bacteria</taxon>
        <taxon>Pseudomonadati</taxon>
        <taxon>Spirochaetota</taxon>
        <taxon>Spirochaetia</taxon>
        <taxon>Leptospirales</taxon>
        <taxon>Leptospiraceae</taxon>
        <taxon>Leptospira</taxon>
    </lineage>
</organism>
<keyword evidence="4" id="KW-1133">Transmembrane helix</keyword>
<feature type="transmembrane region" description="Helical" evidence="4">
    <location>
        <begin position="36"/>
        <end position="53"/>
    </location>
</feature>
<dbReference type="PANTHER" id="PTHR43280">
    <property type="entry name" value="ARAC-FAMILY TRANSCRIPTIONAL REGULATOR"/>
    <property type="match status" value="1"/>
</dbReference>
<feature type="domain" description="HTH araC/xylS-type" evidence="5">
    <location>
        <begin position="255"/>
        <end position="360"/>
    </location>
</feature>
<gene>
    <name evidence="6" type="ORF">LEP1GSC202_3540</name>
</gene>
<dbReference type="EMBL" id="AOGX02000039">
    <property type="protein sequence ID" value="EOQ87266.1"/>
    <property type="molecule type" value="Genomic_DNA"/>
</dbReference>
<dbReference type="AlphaFoldDB" id="A0A5E8HB88"/>
<dbReference type="Pfam" id="PF12833">
    <property type="entry name" value="HTH_18"/>
    <property type="match status" value="1"/>
</dbReference>
<dbReference type="PRINTS" id="PR00032">
    <property type="entry name" value="HTHARAC"/>
</dbReference>
<keyword evidence="4" id="KW-0812">Transmembrane</keyword>
<dbReference type="InterPro" id="IPR009057">
    <property type="entry name" value="Homeodomain-like_sf"/>
</dbReference>